<comment type="caution">
    <text evidence="1">The sequence shown here is derived from an EMBL/GenBank/DDBJ whole genome shotgun (WGS) entry which is preliminary data.</text>
</comment>
<reference evidence="1" key="1">
    <citation type="submission" date="2024-02" db="EMBL/GenBank/DDBJ databases">
        <title>Metagenome Assembled Genome of Zalaria obscura JY119.</title>
        <authorList>
            <person name="Vighnesh L."/>
            <person name="Jagadeeshwari U."/>
            <person name="Venkata Ramana C."/>
            <person name="Sasikala C."/>
        </authorList>
    </citation>
    <scope>NUCLEOTIDE SEQUENCE</scope>
    <source>
        <strain evidence="1">JY119</strain>
    </source>
</reference>
<accession>A0ACC3S867</accession>
<keyword evidence="2" id="KW-1185">Reference proteome</keyword>
<name>A0ACC3S867_9PEZI</name>
<protein>
    <submittedName>
        <fullName evidence="1">Uncharacterized protein</fullName>
    </submittedName>
</protein>
<gene>
    <name evidence="1" type="ORF">M8818_005521</name>
</gene>
<evidence type="ECO:0000313" key="2">
    <source>
        <dbReference type="Proteomes" id="UP001320706"/>
    </source>
</evidence>
<evidence type="ECO:0000313" key="1">
    <source>
        <dbReference type="EMBL" id="KAK8201996.1"/>
    </source>
</evidence>
<organism evidence="1 2">
    <name type="scientific">Zalaria obscura</name>
    <dbReference type="NCBI Taxonomy" id="2024903"/>
    <lineage>
        <taxon>Eukaryota</taxon>
        <taxon>Fungi</taxon>
        <taxon>Dikarya</taxon>
        <taxon>Ascomycota</taxon>
        <taxon>Pezizomycotina</taxon>
        <taxon>Dothideomycetes</taxon>
        <taxon>Dothideomycetidae</taxon>
        <taxon>Dothideales</taxon>
        <taxon>Zalariaceae</taxon>
        <taxon>Zalaria</taxon>
    </lineage>
</organism>
<dbReference type="Proteomes" id="UP001320706">
    <property type="component" value="Unassembled WGS sequence"/>
</dbReference>
<proteinExistence type="predicted"/>
<sequence>MFWSRKPYMSGGVASTTEIYFVGQWLGLLWQDFCGGGHRVSEFDAWDGRRTRVKRRSDGMCPGKAQPTTFQQHIRQKLHVHEPTPHIRRSQTSTYTGSGAVYPYRTTHGIIGSLAPGQGNPDSPSLSGTGRVVPPLQHQHAAFQGERTGLSIYCQLYQRTQQS</sequence>
<dbReference type="EMBL" id="JAMKPW020000033">
    <property type="protein sequence ID" value="KAK8201996.1"/>
    <property type="molecule type" value="Genomic_DNA"/>
</dbReference>